<dbReference type="OrthoDB" id="1247025at2"/>
<reference evidence="2" key="1">
    <citation type="submission" date="2016-11" db="EMBL/GenBank/DDBJ databases">
        <authorList>
            <person name="Varghese N."/>
            <person name="Submissions S."/>
        </authorList>
    </citation>
    <scope>NUCLEOTIDE SEQUENCE [LARGE SCALE GENOMIC DNA]</scope>
    <source>
        <strain evidence="2">DSM 24579</strain>
    </source>
</reference>
<evidence type="ECO:0000313" key="2">
    <source>
        <dbReference type="Proteomes" id="UP000183945"/>
    </source>
</evidence>
<gene>
    <name evidence="1" type="ORF">SAMN05444483_11074</name>
</gene>
<name>A0A1M5JDK5_SALEC</name>
<dbReference type="STRING" id="1073325.SAMN05444483_11074"/>
<accession>A0A1M5JDK5</accession>
<protein>
    <submittedName>
        <fullName evidence="1">Uncharacterized protein</fullName>
    </submittedName>
</protein>
<sequence>MELNRFEKKLKKELGCRRIAPATESWDKLESKLDAEENKRTSKPWKYVAAVVAILVIAGSTIWNLNYSETPQVVEEPINEIIEKPILEQQKPVLETQIASEEIVINKGASAANEASHLNKSLDVKEAPQISPISEEKNIGRVVVLETISLEPPMLKQEVVQNKVEEVIAVTKNNEKITNDELDALLAEAAAQISEARDFVVMDKNGTISANALLAEVEDELYQSFKARVFEILKEGYLKARTAVANSN</sequence>
<proteinExistence type="predicted"/>
<organism evidence="1 2">
    <name type="scientific">Salegentibacter echinorum</name>
    <dbReference type="NCBI Taxonomy" id="1073325"/>
    <lineage>
        <taxon>Bacteria</taxon>
        <taxon>Pseudomonadati</taxon>
        <taxon>Bacteroidota</taxon>
        <taxon>Flavobacteriia</taxon>
        <taxon>Flavobacteriales</taxon>
        <taxon>Flavobacteriaceae</taxon>
        <taxon>Salegentibacter</taxon>
    </lineage>
</organism>
<dbReference type="AlphaFoldDB" id="A0A1M5JDK5"/>
<dbReference type="EMBL" id="FQVT01000010">
    <property type="protein sequence ID" value="SHG38350.1"/>
    <property type="molecule type" value="Genomic_DNA"/>
</dbReference>
<keyword evidence="2" id="KW-1185">Reference proteome</keyword>
<dbReference type="RefSeq" id="WP_072880598.1">
    <property type="nucleotide sequence ID" value="NZ_FQVT01000010.1"/>
</dbReference>
<evidence type="ECO:0000313" key="1">
    <source>
        <dbReference type="EMBL" id="SHG38350.1"/>
    </source>
</evidence>
<dbReference type="Proteomes" id="UP000183945">
    <property type="component" value="Unassembled WGS sequence"/>
</dbReference>